<dbReference type="Proteomes" id="UP000186132">
    <property type="component" value="Unassembled WGS sequence"/>
</dbReference>
<keyword evidence="3" id="KW-0378">Hydrolase</keyword>
<dbReference type="InterPro" id="IPR011551">
    <property type="entry name" value="NTP_PyrPHydrolase_MazG"/>
</dbReference>
<dbReference type="GO" id="GO:0046061">
    <property type="term" value="P:dATP catabolic process"/>
    <property type="evidence" value="ECO:0007669"/>
    <property type="project" value="TreeGrafter"/>
</dbReference>
<dbReference type="InterPro" id="IPR004518">
    <property type="entry name" value="MazG-like_dom"/>
</dbReference>
<evidence type="ECO:0000259" key="2">
    <source>
        <dbReference type="Pfam" id="PF03819"/>
    </source>
</evidence>
<evidence type="ECO:0000313" key="4">
    <source>
        <dbReference type="Proteomes" id="UP000186132"/>
    </source>
</evidence>
<dbReference type="PANTHER" id="PTHR30522:SF0">
    <property type="entry name" value="NUCLEOSIDE TRIPHOSPHATE PYROPHOSPHOHYDROLASE"/>
    <property type="match status" value="1"/>
</dbReference>
<evidence type="ECO:0000256" key="1">
    <source>
        <dbReference type="SAM" id="MobiDB-lite"/>
    </source>
</evidence>
<dbReference type="GO" id="GO:0006950">
    <property type="term" value="P:response to stress"/>
    <property type="evidence" value="ECO:0007669"/>
    <property type="project" value="UniProtKB-ARBA"/>
</dbReference>
<dbReference type="SUPFAM" id="SSF101386">
    <property type="entry name" value="all-alpha NTP pyrophosphatases"/>
    <property type="match status" value="1"/>
</dbReference>
<dbReference type="PANTHER" id="PTHR30522">
    <property type="entry name" value="NUCLEOSIDE TRIPHOSPHATE PYROPHOSPHOHYDROLASE"/>
    <property type="match status" value="1"/>
</dbReference>
<reference evidence="3 4" key="1">
    <citation type="submission" date="2016-11" db="EMBL/GenBank/DDBJ databases">
        <authorList>
            <person name="Jaros S."/>
            <person name="Januszkiewicz K."/>
            <person name="Wedrychowicz H."/>
        </authorList>
    </citation>
    <scope>NUCLEOTIDE SEQUENCE [LARGE SCALE GENOMIC DNA]</scope>
    <source>
        <strain evidence="3 4">DSM 45627</strain>
    </source>
</reference>
<feature type="region of interest" description="Disordered" evidence="1">
    <location>
        <begin position="166"/>
        <end position="187"/>
    </location>
</feature>
<evidence type="ECO:0000313" key="3">
    <source>
        <dbReference type="EMBL" id="SHH59441.1"/>
    </source>
</evidence>
<dbReference type="STRING" id="1206085.SAMN05443575_4173"/>
<dbReference type="FunFam" id="1.10.287.1080:FF:000001">
    <property type="entry name" value="Nucleoside triphosphate pyrophosphohydrolase"/>
    <property type="match status" value="1"/>
</dbReference>
<protein>
    <submittedName>
        <fullName evidence="3">XTP/dITP diphosphohydrolase</fullName>
    </submittedName>
</protein>
<dbReference type="AlphaFoldDB" id="A0A1M5U946"/>
<accession>A0A1M5U946</accession>
<dbReference type="Pfam" id="PF03819">
    <property type="entry name" value="MazG"/>
    <property type="match status" value="1"/>
</dbReference>
<name>A0A1M5U946_9ACTN</name>
<dbReference type="Gene3D" id="1.10.287.1080">
    <property type="entry name" value="MazG-like"/>
    <property type="match status" value="1"/>
</dbReference>
<keyword evidence="4" id="KW-1185">Reference proteome</keyword>
<dbReference type="EMBL" id="FQVU01000007">
    <property type="protein sequence ID" value="SHH59441.1"/>
    <property type="molecule type" value="Genomic_DNA"/>
</dbReference>
<organism evidence="3 4">
    <name type="scientific">Jatrophihabitans endophyticus</name>
    <dbReference type="NCBI Taxonomy" id="1206085"/>
    <lineage>
        <taxon>Bacteria</taxon>
        <taxon>Bacillati</taxon>
        <taxon>Actinomycetota</taxon>
        <taxon>Actinomycetes</taxon>
        <taxon>Jatrophihabitantales</taxon>
        <taxon>Jatrophihabitantaceae</taxon>
        <taxon>Jatrophihabitans</taxon>
    </lineage>
</organism>
<dbReference type="GO" id="GO:0046047">
    <property type="term" value="P:TTP catabolic process"/>
    <property type="evidence" value="ECO:0007669"/>
    <property type="project" value="TreeGrafter"/>
</dbReference>
<dbReference type="InterPro" id="IPR048015">
    <property type="entry name" value="NTP-PPase_MazG-like_N"/>
</dbReference>
<dbReference type="GO" id="GO:0046052">
    <property type="term" value="P:UTP catabolic process"/>
    <property type="evidence" value="ECO:0007669"/>
    <property type="project" value="TreeGrafter"/>
</dbReference>
<dbReference type="GO" id="GO:0046081">
    <property type="term" value="P:dUTP catabolic process"/>
    <property type="evidence" value="ECO:0007669"/>
    <property type="project" value="TreeGrafter"/>
</dbReference>
<gene>
    <name evidence="3" type="ORF">SAMN05443575_4173</name>
</gene>
<dbReference type="GO" id="GO:0047429">
    <property type="term" value="F:nucleoside triphosphate diphosphatase activity"/>
    <property type="evidence" value="ECO:0007669"/>
    <property type="project" value="TreeGrafter"/>
</dbReference>
<dbReference type="RefSeq" id="WP_073392352.1">
    <property type="nucleotide sequence ID" value="NZ_FQVU01000007.1"/>
</dbReference>
<sequence>MAAIPDPTDQTAAAPLQRAVEVMDRLRAPGGCPWDATQTHRSLARYLVEECYEVVEAIETDDPVLLREELGDLLLQVLFHARIAQERPAPDGFDVDDVAADLVAKLVGRHPHVFGPDEGVRTPEQLDEIWEQRKRVEKGRTSAVDGVPVGQPALALAAKLVSRATRAGVVPDPTPPRTGDSDDGNGAAEIGERLFTVVRDAVAAGVDPETALRNRARVYRAAVVAEESRSAPT</sequence>
<feature type="domain" description="NTP pyrophosphohydrolase MazG-like" evidence="2">
    <location>
        <begin position="38"/>
        <end position="114"/>
    </location>
</feature>
<dbReference type="GO" id="GO:0006203">
    <property type="term" value="P:dGTP catabolic process"/>
    <property type="evidence" value="ECO:0007669"/>
    <property type="project" value="TreeGrafter"/>
</dbReference>
<dbReference type="GO" id="GO:0046076">
    <property type="term" value="P:dTTP catabolic process"/>
    <property type="evidence" value="ECO:0007669"/>
    <property type="project" value="TreeGrafter"/>
</dbReference>
<proteinExistence type="predicted"/>
<dbReference type="CDD" id="cd11528">
    <property type="entry name" value="NTP-PPase_MazG_Nterm"/>
    <property type="match status" value="1"/>
</dbReference>